<keyword evidence="2" id="KW-1185">Reference proteome</keyword>
<sequence>MFKIFKKKKVSSLYYDPRENYKYENSYIDVFRLY</sequence>
<organism evidence="1 2">
    <name type="scientific">Oceanotoga teriensis</name>
    <dbReference type="NCBI Taxonomy" id="515440"/>
    <lineage>
        <taxon>Bacteria</taxon>
        <taxon>Thermotogati</taxon>
        <taxon>Thermotogota</taxon>
        <taxon>Thermotogae</taxon>
        <taxon>Petrotogales</taxon>
        <taxon>Petrotogaceae</taxon>
        <taxon>Oceanotoga</taxon>
    </lineage>
</organism>
<accession>A0AA45HIT5</accession>
<dbReference type="Proteomes" id="UP000245921">
    <property type="component" value="Unassembled WGS sequence"/>
</dbReference>
<evidence type="ECO:0000313" key="2">
    <source>
        <dbReference type="Proteomes" id="UP000245921"/>
    </source>
</evidence>
<dbReference type="AlphaFoldDB" id="A0AA45HIT5"/>
<dbReference type="EMBL" id="QGGI01000007">
    <property type="protein sequence ID" value="PWJ95064.1"/>
    <property type="molecule type" value="Genomic_DNA"/>
</dbReference>
<name>A0AA45HIT5_9BACT</name>
<protein>
    <submittedName>
        <fullName evidence="1">Uncharacterized protein</fullName>
    </submittedName>
</protein>
<reference evidence="1 2" key="1">
    <citation type="submission" date="2018-05" db="EMBL/GenBank/DDBJ databases">
        <title>Genomic Encyclopedia of Type Strains, Phase IV (KMG-IV): sequencing the most valuable type-strain genomes for metagenomic binning, comparative biology and taxonomic classification.</title>
        <authorList>
            <person name="Goeker M."/>
        </authorList>
    </citation>
    <scope>NUCLEOTIDE SEQUENCE [LARGE SCALE GENOMIC DNA]</scope>
    <source>
        <strain evidence="1 2">DSM 24906</strain>
    </source>
</reference>
<comment type="caution">
    <text evidence="1">The sequence shown here is derived from an EMBL/GenBank/DDBJ whole genome shotgun (WGS) entry which is preliminary data.</text>
</comment>
<proteinExistence type="predicted"/>
<evidence type="ECO:0000313" key="1">
    <source>
        <dbReference type="EMBL" id="PWJ95064.1"/>
    </source>
</evidence>
<gene>
    <name evidence="1" type="ORF">C7380_10719</name>
</gene>